<evidence type="ECO:0000313" key="2">
    <source>
        <dbReference type="EMBL" id="SVC03432.1"/>
    </source>
</evidence>
<gene>
    <name evidence="2" type="ORF">METZ01_LOCUS256286</name>
</gene>
<dbReference type="Pfam" id="PF13452">
    <property type="entry name" value="FAS1_DH_region"/>
    <property type="match status" value="1"/>
</dbReference>
<dbReference type="EMBL" id="UINC01069786">
    <property type="protein sequence ID" value="SVC03432.1"/>
    <property type="molecule type" value="Genomic_DNA"/>
</dbReference>
<dbReference type="AlphaFoldDB" id="A0A382IW94"/>
<dbReference type="InterPro" id="IPR029069">
    <property type="entry name" value="HotDog_dom_sf"/>
</dbReference>
<proteinExistence type="predicted"/>
<feature type="domain" description="FAS1-like dehydratase" evidence="1">
    <location>
        <begin position="16"/>
        <end position="136"/>
    </location>
</feature>
<reference evidence="2" key="1">
    <citation type="submission" date="2018-05" db="EMBL/GenBank/DDBJ databases">
        <authorList>
            <person name="Lanie J.A."/>
            <person name="Ng W.-L."/>
            <person name="Kazmierczak K.M."/>
            <person name="Andrzejewski T.M."/>
            <person name="Davidsen T.M."/>
            <person name="Wayne K.J."/>
            <person name="Tettelin H."/>
            <person name="Glass J.I."/>
            <person name="Rusch D."/>
            <person name="Podicherti R."/>
            <person name="Tsui H.-C.T."/>
            <person name="Winkler M.E."/>
        </authorList>
    </citation>
    <scope>NUCLEOTIDE SEQUENCE</scope>
</reference>
<protein>
    <recommendedName>
        <fullName evidence="1">FAS1-like dehydratase domain-containing protein</fullName>
    </recommendedName>
</protein>
<dbReference type="InterPro" id="IPR039569">
    <property type="entry name" value="FAS1-like_DH_region"/>
</dbReference>
<sequence length="239" mass="26371">MPEEGPGQISTAEVGCYTVARTTLLDTRRIMAYAASINDTNEAYFNDLREPGLQVHPAICFSLQWNARFLIDRAVNLQAAPFGVHAETDLRIFQPFKQGEAITTQGRLVARKQIRPGVYSVDRYRMTNGQGQLVAELDYNGIIRGGKLDGADIELEPEIDKPVCDSLPEQPLWSEEIYISIHAGQQYTECAAIFNPIHTEPSVARKAGLPGVILHGSATKAYALTEVINHCFAGDARRV</sequence>
<accession>A0A382IW94</accession>
<dbReference type="SUPFAM" id="SSF54637">
    <property type="entry name" value="Thioesterase/thiol ester dehydrase-isomerase"/>
    <property type="match status" value="2"/>
</dbReference>
<feature type="non-terminal residue" evidence="2">
    <location>
        <position position="239"/>
    </location>
</feature>
<evidence type="ECO:0000259" key="1">
    <source>
        <dbReference type="Pfam" id="PF13452"/>
    </source>
</evidence>
<name>A0A382IW94_9ZZZZ</name>
<dbReference type="Gene3D" id="3.10.129.10">
    <property type="entry name" value="Hotdog Thioesterase"/>
    <property type="match status" value="1"/>
</dbReference>
<organism evidence="2">
    <name type="scientific">marine metagenome</name>
    <dbReference type="NCBI Taxonomy" id="408172"/>
    <lineage>
        <taxon>unclassified sequences</taxon>
        <taxon>metagenomes</taxon>
        <taxon>ecological metagenomes</taxon>
    </lineage>
</organism>